<dbReference type="AlphaFoldDB" id="A0A454CUN6"/>
<dbReference type="EMBL" id="AJSR01001781">
    <property type="protein sequence ID" value="EKM30130.1"/>
    <property type="molecule type" value="Genomic_DNA"/>
</dbReference>
<accession>A0A454CUN6</accession>
<evidence type="ECO:0000313" key="2">
    <source>
        <dbReference type="Proteomes" id="UP000008367"/>
    </source>
</evidence>
<sequence>HTNAQYVEEALNNDVSESQEDANWVDRETFIAMPSEEGANDIVVTELKVSGIVQQFDYQGSPYTSASIYGRNAKTCEILQDIYLDYGRIQVHGDSYSADNYFSSQPQYRDAEGSCYIDFMPLDHSAAIPAGLYTIEATPERTDEAERIIFSFEK</sequence>
<reference evidence="1 2" key="1">
    <citation type="submission" date="2012-10" db="EMBL/GenBank/DDBJ databases">
        <title>Genome sequence of Vibrio Cholerae HENC-02.</title>
        <authorList>
            <person name="Eppinger M."/>
            <person name="Hasan N.A."/>
            <person name="Sengamalay N."/>
            <person name="Hine E."/>
            <person name="Su Q."/>
            <person name="Daugherty S.C."/>
            <person name="Young S."/>
            <person name="Sadzewicz L."/>
            <person name="Tallon L."/>
            <person name="Cebula T.A."/>
            <person name="Ravel J."/>
            <person name="Colwell R.R."/>
        </authorList>
    </citation>
    <scope>NUCLEOTIDE SEQUENCE [LARGE SCALE GENOMIC DNA]</scope>
    <source>
        <strain evidence="1 2">HENC-02</strain>
    </source>
</reference>
<proteinExistence type="predicted"/>
<protein>
    <submittedName>
        <fullName evidence="1">Uncharacterized protein</fullName>
    </submittedName>
</protein>
<gene>
    <name evidence="1" type="ORF">VCHENC02_4121</name>
</gene>
<feature type="non-terminal residue" evidence="1">
    <location>
        <position position="1"/>
    </location>
</feature>
<evidence type="ECO:0000313" key="1">
    <source>
        <dbReference type="EMBL" id="EKM30130.1"/>
    </source>
</evidence>
<comment type="caution">
    <text evidence="1">The sequence shown here is derived from an EMBL/GenBank/DDBJ whole genome shotgun (WGS) entry which is preliminary data.</text>
</comment>
<dbReference type="Proteomes" id="UP000008367">
    <property type="component" value="Unassembled WGS sequence"/>
</dbReference>
<name>A0A454CUN6_VIBHA</name>
<organism evidence="1 2">
    <name type="scientific">Vibrio harveyi</name>
    <name type="common">Beneckea harveyi</name>
    <dbReference type="NCBI Taxonomy" id="669"/>
    <lineage>
        <taxon>Bacteria</taxon>
        <taxon>Pseudomonadati</taxon>
        <taxon>Pseudomonadota</taxon>
        <taxon>Gammaproteobacteria</taxon>
        <taxon>Vibrionales</taxon>
        <taxon>Vibrionaceae</taxon>
        <taxon>Vibrio</taxon>
    </lineage>
</organism>